<dbReference type="Pfam" id="PF00089">
    <property type="entry name" value="Trypsin"/>
    <property type="match status" value="1"/>
</dbReference>
<dbReference type="AlphaFoldDB" id="A0A151NDS0"/>
<comment type="caution">
    <text evidence="11">The sequence shown here is derived from an EMBL/GenBank/DDBJ whole genome shotgun (WGS) entry which is preliminary data.</text>
</comment>
<keyword evidence="4" id="KW-0808">Transferase</keyword>
<accession>A0A151NDS0</accession>
<evidence type="ECO:0000313" key="11">
    <source>
        <dbReference type="EMBL" id="KYO34932.1"/>
    </source>
</evidence>
<dbReference type="STRING" id="8496.A0A151NDS0"/>
<dbReference type="FunFam" id="2.40.10.10:FF:000010">
    <property type="entry name" value="Kallikrein related peptidase 11"/>
    <property type="match status" value="1"/>
</dbReference>
<sequence>MRRRAISLLLKRKVSSRSMELLGLALLLVCAAMAQEEGERIIGGYPCPPYSRPWQAIIYGPLLCGGILVNECWVFTAAHCKTQFLNLCVRVGTNNLNYLQCKKPNESVMKMVPHPDYNKQGNSNKDIMLLKLKSPVGLTQSVQPVHLPQVCPHPRTECIVSGWGTIRSPGVQFPKQLQCTQVKAWSERKCRQVCGNLITHNMLCAGVPEGQIDSCQGIVSWGLETCAKPAFPGVYTKFCNYVDWIRNVTQEDCRKSN</sequence>
<dbReference type="GO" id="GO:0032259">
    <property type="term" value="P:methylation"/>
    <property type="evidence" value="ECO:0007669"/>
    <property type="project" value="UniProtKB-KW"/>
</dbReference>
<evidence type="ECO:0000256" key="8">
    <source>
        <dbReference type="ARBA" id="ARBA00023157"/>
    </source>
</evidence>
<dbReference type="InterPro" id="IPR009003">
    <property type="entry name" value="Peptidase_S1_PA"/>
</dbReference>
<keyword evidence="3" id="KW-0645">Protease</keyword>
<dbReference type="SMART" id="SM00020">
    <property type="entry name" value="Tryp_SPc"/>
    <property type="match status" value="1"/>
</dbReference>
<keyword evidence="5" id="KW-0949">S-adenosyl-L-methionine</keyword>
<dbReference type="PROSITE" id="PS50240">
    <property type="entry name" value="TRYPSIN_DOM"/>
    <property type="match status" value="1"/>
</dbReference>
<dbReference type="SUPFAM" id="SSF50494">
    <property type="entry name" value="Trypsin-like serine proteases"/>
    <property type="match status" value="1"/>
</dbReference>
<keyword evidence="12" id="KW-1185">Reference proteome</keyword>
<dbReference type="Gene3D" id="2.40.10.10">
    <property type="entry name" value="Trypsin-like serine proteases"/>
    <property type="match status" value="2"/>
</dbReference>
<name>A0A151NDS0_ALLMI</name>
<evidence type="ECO:0000256" key="3">
    <source>
        <dbReference type="ARBA" id="ARBA00022670"/>
    </source>
</evidence>
<dbReference type="GO" id="GO:0008168">
    <property type="term" value="F:methyltransferase activity"/>
    <property type="evidence" value="ECO:0007669"/>
    <property type="project" value="UniProtKB-KW"/>
</dbReference>
<gene>
    <name evidence="11" type="ORF">Y1Q_0018503</name>
</gene>
<evidence type="ECO:0000259" key="10">
    <source>
        <dbReference type="PROSITE" id="PS50240"/>
    </source>
</evidence>
<organism evidence="11 12">
    <name type="scientific">Alligator mississippiensis</name>
    <name type="common">American alligator</name>
    <dbReference type="NCBI Taxonomy" id="8496"/>
    <lineage>
        <taxon>Eukaryota</taxon>
        <taxon>Metazoa</taxon>
        <taxon>Chordata</taxon>
        <taxon>Craniata</taxon>
        <taxon>Vertebrata</taxon>
        <taxon>Euteleostomi</taxon>
        <taxon>Archelosauria</taxon>
        <taxon>Archosauria</taxon>
        <taxon>Crocodylia</taxon>
        <taxon>Alligatoridae</taxon>
        <taxon>Alligatorinae</taxon>
        <taxon>Alligator</taxon>
    </lineage>
</organism>
<dbReference type="GO" id="GO:0006508">
    <property type="term" value="P:proteolysis"/>
    <property type="evidence" value="ECO:0007669"/>
    <property type="project" value="UniProtKB-KW"/>
</dbReference>
<feature type="chain" id="PRO_5007585967" description="Peptidase S1 domain-containing protein" evidence="9">
    <location>
        <begin position="35"/>
        <end position="257"/>
    </location>
</feature>
<dbReference type="InterPro" id="IPR001254">
    <property type="entry name" value="Trypsin_dom"/>
</dbReference>
<evidence type="ECO:0000256" key="5">
    <source>
        <dbReference type="ARBA" id="ARBA00022691"/>
    </source>
</evidence>
<dbReference type="GO" id="GO:0004252">
    <property type="term" value="F:serine-type endopeptidase activity"/>
    <property type="evidence" value="ECO:0007669"/>
    <property type="project" value="InterPro"/>
</dbReference>
<feature type="domain" description="Peptidase S1" evidence="10">
    <location>
        <begin position="41"/>
        <end position="250"/>
    </location>
</feature>
<reference evidence="11 12" key="1">
    <citation type="journal article" date="2012" name="Genome Biol.">
        <title>Sequencing three crocodilian genomes to illuminate the evolution of archosaurs and amniotes.</title>
        <authorList>
            <person name="St John J.A."/>
            <person name="Braun E.L."/>
            <person name="Isberg S.R."/>
            <person name="Miles L.G."/>
            <person name="Chong A.Y."/>
            <person name="Gongora J."/>
            <person name="Dalzell P."/>
            <person name="Moran C."/>
            <person name="Bed'hom B."/>
            <person name="Abzhanov A."/>
            <person name="Burgess S.C."/>
            <person name="Cooksey A.M."/>
            <person name="Castoe T.A."/>
            <person name="Crawford N.G."/>
            <person name="Densmore L.D."/>
            <person name="Drew J.C."/>
            <person name="Edwards S.V."/>
            <person name="Faircloth B.C."/>
            <person name="Fujita M.K."/>
            <person name="Greenwold M.J."/>
            <person name="Hoffmann F.G."/>
            <person name="Howard J.M."/>
            <person name="Iguchi T."/>
            <person name="Janes D.E."/>
            <person name="Khan S.Y."/>
            <person name="Kohno S."/>
            <person name="de Koning A.J."/>
            <person name="Lance S.L."/>
            <person name="McCarthy F.M."/>
            <person name="McCormack J.E."/>
            <person name="Merchant M.E."/>
            <person name="Peterson D.G."/>
            <person name="Pollock D.D."/>
            <person name="Pourmand N."/>
            <person name="Raney B.J."/>
            <person name="Roessler K.A."/>
            <person name="Sanford J.R."/>
            <person name="Sawyer R.H."/>
            <person name="Schmidt C.J."/>
            <person name="Triplett E.W."/>
            <person name="Tuberville T.D."/>
            <person name="Venegas-Anaya M."/>
            <person name="Howard J.T."/>
            <person name="Jarvis E.D."/>
            <person name="Guillette L.J.Jr."/>
            <person name="Glenn T.C."/>
            <person name="Green R.E."/>
            <person name="Ray D.A."/>
        </authorList>
    </citation>
    <scope>NUCLEOTIDE SEQUENCE [LARGE SCALE GENOMIC DNA]</scope>
    <source>
        <strain evidence="11">KSC_2009_1</strain>
    </source>
</reference>
<keyword evidence="8" id="KW-1015">Disulfide bond</keyword>
<dbReference type="InterPro" id="IPR050127">
    <property type="entry name" value="Serine_Proteases_S1"/>
</dbReference>
<dbReference type="GO" id="GO:0005615">
    <property type="term" value="C:extracellular space"/>
    <property type="evidence" value="ECO:0007669"/>
    <property type="project" value="TreeGrafter"/>
</dbReference>
<dbReference type="PROSITE" id="PS00094">
    <property type="entry name" value="C5_MTASE_1"/>
    <property type="match status" value="1"/>
</dbReference>
<dbReference type="PRINTS" id="PR00722">
    <property type="entry name" value="CHYMOTRYPSIN"/>
</dbReference>
<evidence type="ECO:0000256" key="4">
    <source>
        <dbReference type="ARBA" id="ARBA00022679"/>
    </source>
</evidence>
<evidence type="ECO:0000313" key="12">
    <source>
        <dbReference type="Proteomes" id="UP000050525"/>
    </source>
</evidence>
<dbReference type="InterPro" id="IPR001314">
    <property type="entry name" value="Peptidase_S1A"/>
</dbReference>
<keyword evidence="6" id="KW-0378">Hydrolase</keyword>
<dbReference type="InterPro" id="IPR043504">
    <property type="entry name" value="Peptidase_S1_PA_chymotrypsin"/>
</dbReference>
<dbReference type="PANTHER" id="PTHR24264:SF77">
    <property type="entry name" value="PEPTIDASE S1 DOMAIN-CONTAINING PROTEIN"/>
    <property type="match status" value="1"/>
</dbReference>
<evidence type="ECO:0000256" key="7">
    <source>
        <dbReference type="ARBA" id="ARBA00022825"/>
    </source>
</evidence>
<evidence type="ECO:0000256" key="9">
    <source>
        <dbReference type="SAM" id="SignalP"/>
    </source>
</evidence>
<keyword evidence="7" id="KW-0720">Serine protease</keyword>
<protein>
    <recommendedName>
        <fullName evidence="10">Peptidase S1 domain-containing protein</fullName>
    </recommendedName>
</protein>
<evidence type="ECO:0000256" key="1">
    <source>
        <dbReference type="ARBA" id="ARBA00009228"/>
    </source>
</evidence>
<comment type="similarity">
    <text evidence="1">Belongs to the peptidase S1 family. Snake venom subfamily.</text>
</comment>
<keyword evidence="9" id="KW-0732">Signal</keyword>
<dbReference type="PANTHER" id="PTHR24264">
    <property type="entry name" value="TRYPSIN-RELATED"/>
    <property type="match status" value="1"/>
</dbReference>
<evidence type="ECO:0000256" key="2">
    <source>
        <dbReference type="ARBA" id="ARBA00022603"/>
    </source>
</evidence>
<dbReference type="CDD" id="cd00190">
    <property type="entry name" value="Tryp_SPc"/>
    <property type="match status" value="1"/>
</dbReference>
<keyword evidence="2" id="KW-0489">Methyltransferase</keyword>
<evidence type="ECO:0000256" key="6">
    <source>
        <dbReference type="ARBA" id="ARBA00022801"/>
    </source>
</evidence>
<dbReference type="EMBL" id="AKHW03003238">
    <property type="protein sequence ID" value="KYO34932.1"/>
    <property type="molecule type" value="Genomic_DNA"/>
</dbReference>
<dbReference type="InterPro" id="IPR018117">
    <property type="entry name" value="C5_DNA_meth_AS"/>
</dbReference>
<feature type="signal peptide" evidence="9">
    <location>
        <begin position="1"/>
        <end position="34"/>
    </location>
</feature>
<proteinExistence type="inferred from homology"/>
<dbReference type="Proteomes" id="UP000050525">
    <property type="component" value="Unassembled WGS sequence"/>
</dbReference>